<organism evidence="2 3">
    <name type="scientific">Chelatococcus caeni</name>
    <dbReference type="NCBI Taxonomy" id="1348468"/>
    <lineage>
        <taxon>Bacteria</taxon>
        <taxon>Pseudomonadati</taxon>
        <taxon>Pseudomonadota</taxon>
        <taxon>Alphaproteobacteria</taxon>
        <taxon>Hyphomicrobiales</taxon>
        <taxon>Chelatococcaceae</taxon>
        <taxon>Chelatococcus</taxon>
    </lineage>
</organism>
<dbReference type="Proteomes" id="UP000577362">
    <property type="component" value="Unassembled WGS sequence"/>
</dbReference>
<dbReference type="AlphaFoldDB" id="A0A840C1C0"/>
<protein>
    <submittedName>
        <fullName evidence="2">Nicotinamidase-related amidase</fullName>
    </submittedName>
</protein>
<dbReference type="InterPro" id="IPR000868">
    <property type="entry name" value="Isochorismatase-like_dom"/>
</dbReference>
<evidence type="ECO:0000259" key="1">
    <source>
        <dbReference type="Pfam" id="PF00857"/>
    </source>
</evidence>
<reference evidence="2 3" key="1">
    <citation type="submission" date="2020-08" db="EMBL/GenBank/DDBJ databases">
        <title>Genomic Encyclopedia of Type Strains, Phase IV (KMG-IV): sequencing the most valuable type-strain genomes for metagenomic binning, comparative biology and taxonomic classification.</title>
        <authorList>
            <person name="Goeker M."/>
        </authorList>
    </citation>
    <scope>NUCLEOTIDE SEQUENCE [LARGE SCALE GENOMIC DNA]</scope>
    <source>
        <strain evidence="2 3">DSM 103737</strain>
    </source>
</reference>
<sequence length="177" mass="19189">MIIEAERSCLLLVDFQGRLAPAISGAMETVAAARRLALAARLFDVPVIASEQNPQGLGPTIEALRDLPELVIAKTAFDASRQSELQDALDENRDTVLIAGWEAHVCVMQTAFGLKMNGFAPIVVADAIGSRQPASKAAALDRLARHGVEIVTSEMVVFEWLQDCEHPRFKEALALIK</sequence>
<dbReference type="SUPFAM" id="SSF52499">
    <property type="entry name" value="Isochorismatase-like hydrolases"/>
    <property type="match status" value="1"/>
</dbReference>
<keyword evidence="3" id="KW-1185">Reference proteome</keyword>
<dbReference type="InterPro" id="IPR050993">
    <property type="entry name" value="Isochorismatase_domain"/>
</dbReference>
<comment type="caution">
    <text evidence="2">The sequence shown here is derived from an EMBL/GenBank/DDBJ whole genome shotgun (WGS) entry which is preliminary data.</text>
</comment>
<dbReference type="RefSeq" id="WP_019404286.1">
    <property type="nucleotide sequence ID" value="NZ_JACIEN010000008.1"/>
</dbReference>
<dbReference type="EMBL" id="JACIEN010000008">
    <property type="protein sequence ID" value="MBB4019651.1"/>
    <property type="molecule type" value="Genomic_DNA"/>
</dbReference>
<gene>
    <name evidence="2" type="ORF">GGR16_004706</name>
</gene>
<dbReference type="Gene3D" id="3.40.50.850">
    <property type="entry name" value="Isochorismatase-like"/>
    <property type="match status" value="1"/>
</dbReference>
<proteinExistence type="predicted"/>
<evidence type="ECO:0000313" key="2">
    <source>
        <dbReference type="EMBL" id="MBB4019651.1"/>
    </source>
</evidence>
<accession>A0A840C1C0</accession>
<dbReference type="PANTHER" id="PTHR14119:SF3">
    <property type="entry name" value="ISOCHORISMATASE DOMAIN-CONTAINING PROTEIN 2"/>
    <property type="match status" value="1"/>
</dbReference>
<dbReference type="Pfam" id="PF00857">
    <property type="entry name" value="Isochorismatase"/>
    <property type="match status" value="1"/>
</dbReference>
<evidence type="ECO:0000313" key="3">
    <source>
        <dbReference type="Proteomes" id="UP000577362"/>
    </source>
</evidence>
<dbReference type="PANTHER" id="PTHR14119">
    <property type="entry name" value="HYDROLASE"/>
    <property type="match status" value="1"/>
</dbReference>
<feature type="domain" description="Isochorismatase-like" evidence="1">
    <location>
        <begin position="8"/>
        <end position="154"/>
    </location>
</feature>
<dbReference type="InterPro" id="IPR036380">
    <property type="entry name" value="Isochorismatase-like_sf"/>
</dbReference>
<name>A0A840C1C0_9HYPH</name>